<feature type="domain" description="PPM-type phosphatase" evidence="1">
    <location>
        <begin position="35"/>
        <end position="274"/>
    </location>
</feature>
<dbReference type="EMBL" id="ADLO01000114">
    <property type="protein sequence ID" value="KGF53204.1"/>
    <property type="molecule type" value="Genomic_DNA"/>
</dbReference>
<dbReference type="SUPFAM" id="SSF81606">
    <property type="entry name" value="PP2C-like"/>
    <property type="match status" value="1"/>
</dbReference>
<comment type="caution">
    <text evidence="2">The sequence shown here is derived from an EMBL/GenBank/DDBJ whole genome shotgun (WGS) entry which is preliminary data.</text>
</comment>
<evidence type="ECO:0000259" key="1">
    <source>
        <dbReference type="PROSITE" id="PS51746"/>
    </source>
</evidence>
<dbReference type="InterPro" id="IPR036457">
    <property type="entry name" value="PPM-type-like_dom_sf"/>
</dbReference>
<dbReference type="Gene3D" id="3.60.40.10">
    <property type="entry name" value="PPM-type phosphatase domain"/>
    <property type="match status" value="1"/>
</dbReference>
<proteinExistence type="predicted"/>
<accession>A0A096D6L7</accession>
<dbReference type="InterPro" id="IPR001932">
    <property type="entry name" value="PPM-type_phosphatase-like_dom"/>
</dbReference>
<keyword evidence="3" id="KW-1185">Reference proteome</keyword>
<dbReference type="AlphaFoldDB" id="A0A096D6L7"/>
<dbReference type="CDD" id="cd00143">
    <property type="entry name" value="PP2Cc"/>
    <property type="match status" value="1"/>
</dbReference>
<dbReference type="PROSITE" id="PS51746">
    <property type="entry name" value="PPM_2"/>
    <property type="match status" value="1"/>
</dbReference>
<dbReference type="SMART" id="SM00332">
    <property type="entry name" value="PP2Cc"/>
    <property type="match status" value="1"/>
</dbReference>
<protein>
    <recommendedName>
        <fullName evidence="1">PPM-type phosphatase domain-containing protein</fullName>
    </recommendedName>
</protein>
<sequence length="279" mass="30773">MTPQTILILLCAAAAVLLLIRLSIGGSGRRLRSPDVGSSMTIGGREVQEDFVGTLATQTGLVAVLADGMGKAYGARIASRTAVETFLDLFRDYNAFDNPQYYFRKSFHAANRAILRELGDEGYGAASVGVAMIRENWLFYAVVGNVKLCVFRNGDLVPVSAGHTLDVLAEQSFRTGRLSREDALVMLENHRLYNYLGQDSFKDIEIFDRPISLQRGDIIVLMSDGLYELIPWKEIEDVLSGGQDCQSMAYALMEKVNQNSAEDRDNASVILLRWDGSTT</sequence>
<dbReference type="HOGENOM" id="CLU_034545_1_1_9"/>
<reference evidence="2 3" key="1">
    <citation type="submission" date="2011-08" db="EMBL/GenBank/DDBJ databases">
        <title>The Genome Sequence of Clostridium orbiscindens 1_3_50AFAA.</title>
        <authorList>
            <consortium name="The Broad Institute Genome Sequencing Platform"/>
            <person name="Earl A."/>
            <person name="Ward D."/>
            <person name="Feldgarden M."/>
            <person name="Gevers D."/>
            <person name="Daigneault M."/>
            <person name="Strauss J."/>
            <person name="Allen-Vercoe E."/>
            <person name="Young S.K."/>
            <person name="Zeng Q."/>
            <person name="Gargeya S."/>
            <person name="Fitzgerald M."/>
            <person name="Haas B."/>
            <person name="Abouelleil A."/>
            <person name="Alvarado L."/>
            <person name="Arachchi H.M."/>
            <person name="Berlin A."/>
            <person name="Brown A."/>
            <person name="Chapman S.B."/>
            <person name="Chen Z."/>
            <person name="Dunbar C."/>
            <person name="Freedman E."/>
            <person name="Gearin G."/>
            <person name="Gellesch M."/>
            <person name="Goldberg J."/>
            <person name="Griggs A."/>
            <person name="Gujja S."/>
            <person name="Heiman D."/>
            <person name="Howarth C."/>
            <person name="Larson L."/>
            <person name="Lui A."/>
            <person name="MacDonald P.J.P."/>
            <person name="Montmayeur A."/>
            <person name="Murphy C."/>
            <person name="Neiman D."/>
            <person name="Pearson M."/>
            <person name="Priest M."/>
            <person name="Roberts A."/>
            <person name="Saif S."/>
            <person name="Shea T."/>
            <person name="Shenoy N."/>
            <person name="Sisk P."/>
            <person name="Stolte C."/>
            <person name="Sykes S."/>
            <person name="Wortman J."/>
            <person name="Nusbaum C."/>
            <person name="Birren B."/>
        </authorList>
    </citation>
    <scope>NUCLEOTIDE SEQUENCE [LARGE SCALE GENOMIC DNA]</scope>
    <source>
        <strain evidence="2 3">1_3_50AFAA</strain>
    </source>
</reference>
<organism evidence="2 3">
    <name type="scientific">Flavonifractor plautii 1_3_50AFAA</name>
    <dbReference type="NCBI Taxonomy" id="742738"/>
    <lineage>
        <taxon>Bacteria</taxon>
        <taxon>Bacillati</taxon>
        <taxon>Bacillota</taxon>
        <taxon>Clostridia</taxon>
        <taxon>Eubacteriales</taxon>
        <taxon>Oscillospiraceae</taxon>
        <taxon>Flavonifractor</taxon>
    </lineage>
</organism>
<dbReference type="SMART" id="SM00331">
    <property type="entry name" value="PP2C_SIG"/>
    <property type="match status" value="1"/>
</dbReference>
<dbReference type="Pfam" id="PF13672">
    <property type="entry name" value="PP2C_2"/>
    <property type="match status" value="1"/>
</dbReference>
<dbReference type="eggNOG" id="COG0631">
    <property type="taxonomic scope" value="Bacteria"/>
</dbReference>
<name>A0A096D6L7_FLAPL</name>
<dbReference type="PATRIC" id="fig|742738.3.peg.3820"/>
<evidence type="ECO:0000313" key="3">
    <source>
        <dbReference type="Proteomes" id="UP000029585"/>
    </source>
</evidence>
<gene>
    <name evidence="2" type="ORF">HMPREF9460_03713</name>
</gene>
<evidence type="ECO:0000313" key="2">
    <source>
        <dbReference type="EMBL" id="KGF53204.1"/>
    </source>
</evidence>
<dbReference type="Proteomes" id="UP000029585">
    <property type="component" value="Unassembled WGS sequence"/>
</dbReference>
<dbReference type="RefSeq" id="WP_024724298.1">
    <property type="nucleotide sequence ID" value="NZ_KN174167.1"/>
</dbReference>